<dbReference type="AlphaFoldDB" id="A0A1H3R8V5"/>
<dbReference type="Proteomes" id="UP000198914">
    <property type="component" value="Unassembled WGS sequence"/>
</dbReference>
<sequence>MQIDFYARSEKKFFEEAAPELWYTYAYELADIADAVFRNSKGQFVAYMHEDADGSITKARRPFVSRPVLLLYGLSLENLIKGLLISENPKLMQGGKLSKYLQVHNLVKLSRRLKSIQLDGSELQILELLSDVVPYHGRYPVPRGAESMKPEQYISESIYDACRALFKRLEMQLYKLNHQGIDAPEGVRFANLRLTHLDGEADFITEELDMDYDGFRREFDS</sequence>
<dbReference type="EMBL" id="FNPX01000008">
    <property type="protein sequence ID" value="SDZ22097.1"/>
    <property type="molecule type" value="Genomic_DNA"/>
</dbReference>
<keyword evidence="2" id="KW-1185">Reference proteome</keyword>
<evidence type="ECO:0000313" key="2">
    <source>
        <dbReference type="Proteomes" id="UP000198914"/>
    </source>
</evidence>
<organism evidence="1 2">
    <name type="scientific">Jannaschia faecimaris</name>
    <dbReference type="NCBI Taxonomy" id="1244108"/>
    <lineage>
        <taxon>Bacteria</taxon>
        <taxon>Pseudomonadati</taxon>
        <taxon>Pseudomonadota</taxon>
        <taxon>Alphaproteobacteria</taxon>
        <taxon>Rhodobacterales</taxon>
        <taxon>Roseobacteraceae</taxon>
        <taxon>Jannaschia</taxon>
    </lineage>
</organism>
<gene>
    <name evidence="1" type="ORF">SAMN05444004_1089</name>
</gene>
<proteinExistence type="predicted"/>
<protein>
    <submittedName>
        <fullName evidence="1">Uncharacterized protein</fullName>
    </submittedName>
</protein>
<accession>A0A1H3R8V5</accession>
<name>A0A1H3R8V5_9RHOB</name>
<dbReference type="RefSeq" id="WP_092645612.1">
    <property type="nucleotide sequence ID" value="NZ_FNPX01000008.1"/>
</dbReference>
<dbReference type="OrthoDB" id="1432486at2"/>
<reference evidence="2" key="1">
    <citation type="submission" date="2016-10" db="EMBL/GenBank/DDBJ databases">
        <authorList>
            <person name="Varghese N."/>
            <person name="Submissions S."/>
        </authorList>
    </citation>
    <scope>NUCLEOTIDE SEQUENCE [LARGE SCALE GENOMIC DNA]</scope>
    <source>
        <strain evidence="2">DSM 100420</strain>
    </source>
</reference>
<evidence type="ECO:0000313" key="1">
    <source>
        <dbReference type="EMBL" id="SDZ22097.1"/>
    </source>
</evidence>